<feature type="domain" description="Plastid lipid-associated protein/fibrillin conserved" evidence="5">
    <location>
        <begin position="197"/>
        <end position="351"/>
    </location>
</feature>
<dbReference type="Pfam" id="PF04755">
    <property type="entry name" value="PAP_fibrillin"/>
    <property type="match status" value="1"/>
</dbReference>
<evidence type="ECO:0000256" key="4">
    <source>
        <dbReference type="SAM" id="MobiDB-lite"/>
    </source>
</evidence>
<dbReference type="EMBL" id="LR862139">
    <property type="protein sequence ID" value="CAD1818874.1"/>
    <property type="molecule type" value="Genomic_DNA"/>
</dbReference>
<evidence type="ECO:0000256" key="1">
    <source>
        <dbReference type="ARBA" id="ARBA00004474"/>
    </source>
</evidence>
<evidence type="ECO:0000256" key="3">
    <source>
        <dbReference type="ARBA" id="ARBA00022946"/>
    </source>
</evidence>
<evidence type="ECO:0000313" key="6">
    <source>
        <dbReference type="EMBL" id="CAD1818874.1"/>
    </source>
</evidence>
<keyword evidence="3" id="KW-0809">Transit peptide</keyword>
<protein>
    <recommendedName>
        <fullName evidence="5">Plastid lipid-associated protein/fibrillin conserved domain-containing protein</fullName>
    </recommendedName>
</protein>
<accession>A0A6V7NKI1</accession>
<dbReference type="GO" id="GO:0009536">
    <property type="term" value="C:plastid"/>
    <property type="evidence" value="ECO:0007669"/>
    <property type="project" value="UniProtKB-SubCell"/>
</dbReference>
<reference evidence="6" key="1">
    <citation type="submission" date="2020-07" db="EMBL/GenBank/DDBJ databases">
        <authorList>
            <person name="Lin J."/>
        </authorList>
    </citation>
    <scope>NUCLEOTIDE SEQUENCE</scope>
</reference>
<comment type="subcellular location">
    <subcellularLocation>
        <location evidence="1">Plastid</location>
    </subcellularLocation>
</comment>
<feature type="compositionally biased region" description="Low complexity" evidence="4">
    <location>
        <begin position="53"/>
        <end position="64"/>
    </location>
</feature>
<dbReference type="InterPro" id="IPR006843">
    <property type="entry name" value="PAP/fibrillin_dom"/>
</dbReference>
<gene>
    <name evidence="6" type="ORF">CB5_LOCUS2085</name>
</gene>
<feature type="region of interest" description="Disordered" evidence="4">
    <location>
        <begin position="43"/>
        <end position="64"/>
    </location>
</feature>
<organism evidence="6">
    <name type="scientific">Ananas comosus var. bracteatus</name>
    <name type="common">red pineapple</name>
    <dbReference type="NCBI Taxonomy" id="296719"/>
    <lineage>
        <taxon>Eukaryota</taxon>
        <taxon>Viridiplantae</taxon>
        <taxon>Streptophyta</taxon>
        <taxon>Embryophyta</taxon>
        <taxon>Tracheophyta</taxon>
        <taxon>Spermatophyta</taxon>
        <taxon>Magnoliopsida</taxon>
        <taxon>Liliopsida</taxon>
        <taxon>Poales</taxon>
        <taxon>Bromeliaceae</taxon>
        <taxon>Bromelioideae</taxon>
        <taxon>Ananas</taxon>
    </lineage>
</organism>
<sequence>MRSMGQTWSMLIEQHCGTHTDSASTCQFLSQSKRFARLLHKKRQTLPAPPPSSSSSSWQPQAEPRISPSAFLRCFRRCRRPPQPPPPAAFQPLYLLPARPPLLEIGRKKPTPPPLCRSIGPISSSLTERTQQQQQEEEISFTDPEAALVEALLGIQGRGCAASPQQLQHSLLFIFRGSKSDDQLLSNSSDLTLCTFLQEVERAVQTLETLKGVPDPTSSSLIEGCWQLIFTTRPGTASPIQRTFVGVDFFKIFQEVYLRTDDPRVSNIVMFSDAIGELKVEAAATVEDGKRILFRFDRAAFSFKFLPFKVPYPVPFRLLGDEAKGWLDTTYLSHTGNIRISRGNKGTTFVLQKKTEPRQRLLSAISSGTGVEEVIDELIALNKKEIEGDHLGTLEGEWQLLWASQSEDKSWSSIVADGLKGLQPDVSLQIIKEDGKLENVVVPVLGLTVRASGTLIKGSDRNTYSVTMNEGSAQFGALKLPLNAEKKFDMEIVYIDNKIRVTRGDMGTLVHLRIDTKN</sequence>
<dbReference type="PANTHER" id="PTHR31906">
    <property type="entry name" value="PLASTID-LIPID-ASSOCIATED PROTEIN 4, CHLOROPLASTIC-RELATED"/>
    <property type="match status" value="1"/>
</dbReference>
<dbReference type="InterPro" id="IPR039633">
    <property type="entry name" value="PAP"/>
</dbReference>
<proteinExistence type="predicted"/>
<keyword evidence="2" id="KW-0934">Plastid</keyword>
<evidence type="ECO:0000259" key="5">
    <source>
        <dbReference type="Pfam" id="PF04755"/>
    </source>
</evidence>
<evidence type="ECO:0000256" key="2">
    <source>
        <dbReference type="ARBA" id="ARBA00022640"/>
    </source>
</evidence>
<dbReference type="AlphaFoldDB" id="A0A6V7NKI1"/>
<name>A0A6V7NKI1_ANACO</name>